<keyword evidence="2" id="KW-0677">Repeat</keyword>
<evidence type="ECO:0000256" key="5">
    <source>
        <dbReference type="PROSITE-ProRule" id="PRU00196"/>
    </source>
</evidence>
<keyword evidence="3 5" id="KW-1015">Disulfide bond</keyword>
<dbReference type="PROSITE" id="PS50287">
    <property type="entry name" value="SRCR_2"/>
    <property type="match status" value="1"/>
</dbReference>
<comment type="caution">
    <text evidence="5">Lacks conserved residue(s) required for the propagation of feature annotation.</text>
</comment>
<evidence type="ECO:0000256" key="1">
    <source>
        <dbReference type="ARBA" id="ARBA00022729"/>
    </source>
</evidence>
<evidence type="ECO:0000256" key="4">
    <source>
        <dbReference type="ARBA" id="ARBA00023180"/>
    </source>
</evidence>
<dbReference type="InterPro" id="IPR001190">
    <property type="entry name" value="SRCR"/>
</dbReference>
<accession>A0AAE0RQK5</accession>
<name>A0AAE0RQK5_9BIVA</name>
<reference evidence="7" key="3">
    <citation type="submission" date="2023-05" db="EMBL/GenBank/DDBJ databases">
        <authorList>
            <person name="Smith C.H."/>
        </authorList>
    </citation>
    <scope>NUCLEOTIDE SEQUENCE</scope>
    <source>
        <strain evidence="7">CHS0354</strain>
        <tissue evidence="7">Mantle</tissue>
    </source>
</reference>
<evidence type="ECO:0000313" key="7">
    <source>
        <dbReference type="EMBL" id="KAK3577792.1"/>
    </source>
</evidence>
<dbReference type="Gene3D" id="3.10.250.10">
    <property type="entry name" value="SRCR-like domain"/>
    <property type="match status" value="1"/>
</dbReference>
<dbReference type="Pfam" id="PF00530">
    <property type="entry name" value="SRCR"/>
    <property type="match status" value="1"/>
</dbReference>
<dbReference type="AlphaFoldDB" id="A0AAE0RQK5"/>
<comment type="caution">
    <text evidence="7">The sequence shown here is derived from an EMBL/GenBank/DDBJ whole genome shotgun (WGS) entry which is preliminary data.</text>
</comment>
<dbReference type="GO" id="GO:0016020">
    <property type="term" value="C:membrane"/>
    <property type="evidence" value="ECO:0007669"/>
    <property type="project" value="InterPro"/>
</dbReference>
<reference evidence="7" key="2">
    <citation type="journal article" date="2021" name="Genome Biol. Evol.">
        <title>Developing a high-quality reference genome for a parasitic bivalve with doubly uniparental inheritance (Bivalvia: Unionida).</title>
        <authorList>
            <person name="Smith C.H."/>
        </authorList>
    </citation>
    <scope>NUCLEOTIDE SEQUENCE</scope>
    <source>
        <strain evidence="7">CHS0354</strain>
        <tissue evidence="7">Mantle</tissue>
    </source>
</reference>
<keyword evidence="1" id="KW-0732">Signal</keyword>
<feature type="domain" description="SRCR" evidence="6">
    <location>
        <begin position="157"/>
        <end position="259"/>
    </location>
</feature>
<organism evidence="7 8">
    <name type="scientific">Potamilus streckersoni</name>
    <dbReference type="NCBI Taxonomy" id="2493646"/>
    <lineage>
        <taxon>Eukaryota</taxon>
        <taxon>Metazoa</taxon>
        <taxon>Spiralia</taxon>
        <taxon>Lophotrochozoa</taxon>
        <taxon>Mollusca</taxon>
        <taxon>Bivalvia</taxon>
        <taxon>Autobranchia</taxon>
        <taxon>Heteroconchia</taxon>
        <taxon>Palaeoheterodonta</taxon>
        <taxon>Unionida</taxon>
        <taxon>Unionoidea</taxon>
        <taxon>Unionidae</taxon>
        <taxon>Ambleminae</taxon>
        <taxon>Lampsilini</taxon>
        <taxon>Potamilus</taxon>
    </lineage>
</organism>
<sequence length="263" mass="30442">MKLKDKAKKFSQNLSLFTSDNNWTLSTLDPEQDEYIRDYFGTSHSQAKLCAFLNAHTTLNACPYFTILKEVYAWGPLRTKRDYRKRKNETLDGITTKVIRHFGAIDVLYNNILYLIDWLISIGLHVYLKENPDLNKYLRVKRHSHQFPDINCERPFIRLVDGKNNNEGRVEIYYSGAWGAVCDDSWDNNDAKVVCRMLDHSTTGAESTNGAIFGGNAHLETFLDEARCLGNESSIHICDHRWWKEHDCIHSEDAGVRCDVFRE</sequence>
<gene>
    <name evidence="7" type="ORF">CHS0354_000208</name>
</gene>
<evidence type="ECO:0000259" key="6">
    <source>
        <dbReference type="PROSITE" id="PS50287"/>
    </source>
</evidence>
<evidence type="ECO:0000256" key="2">
    <source>
        <dbReference type="ARBA" id="ARBA00022737"/>
    </source>
</evidence>
<dbReference type="SUPFAM" id="SSF56487">
    <property type="entry name" value="SRCR-like"/>
    <property type="match status" value="1"/>
</dbReference>
<dbReference type="PANTHER" id="PTHR48071:SF18">
    <property type="entry name" value="DELETED IN MALIGNANT BRAIN TUMORS 1 PROTEIN-RELATED"/>
    <property type="match status" value="1"/>
</dbReference>
<evidence type="ECO:0000256" key="3">
    <source>
        <dbReference type="ARBA" id="ARBA00023157"/>
    </source>
</evidence>
<keyword evidence="4" id="KW-0325">Glycoprotein</keyword>
<dbReference type="SMART" id="SM00202">
    <property type="entry name" value="SR"/>
    <property type="match status" value="1"/>
</dbReference>
<evidence type="ECO:0000313" key="8">
    <source>
        <dbReference type="Proteomes" id="UP001195483"/>
    </source>
</evidence>
<dbReference type="InterPro" id="IPR036772">
    <property type="entry name" value="SRCR-like_dom_sf"/>
</dbReference>
<dbReference type="Proteomes" id="UP001195483">
    <property type="component" value="Unassembled WGS sequence"/>
</dbReference>
<reference evidence="7" key="1">
    <citation type="journal article" date="2021" name="Genome Biol. Evol.">
        <title>A High-Quality Reference Genome for a Parasitic Bivalve with Doubly Uniparental Inheritance (Bivalvia: Unionida).</title>
        <authorList>
            <person name="Smith C.H."/>
        </authorList>
    </citation>
    <scope>NUCLEOTIDE SEQUENCE</scope>
    <source>
        <strain evidence="7">CHS0354</strain>
    </source>
</reference>
<dbReference type="EMBL" id="JAEAOA010000062">
    <property type="protein sequence ID" value="KAK3577792.1"/>
    <property type="molecule type" value="Genomic_DNA"/>
</dbReference>
<dbReference type="PANTHER" id="PTHR48071">
    <property type="entry name" value="SRCR DOMAIN-CONTAINING PROTEIN"/>
    <property type="match status" value="1"/>
</dbReference>
<keyword evidence="8" id="KW-1185">Reference proteome</keyword>
<dbReference type="PRINTS" id="PR00258">
    <property type="entry name" value="SPERACTRCPTR"/>
</dbReference>
<protein>
    <recommendedName>
        <fullName evidence="6">SRCR domain-containing protein</fullName>
    </recommendedName>
</protein>
<proteinExistence type="predicted"/>
<feature type="disulfide bond" evidence="5">
    <location>
        <begin position="228"/>
        <end position="238"/>
    </location>
</feature>
<dbReference type="FunFam" id="3.10.250.10:FF:000006">
    <property type="entry name" value="neurotrypsin isoform X2"/>
    <property type="match status" value="1"/>
</dbReference>